<dbReference type="AlphaFoldDB" id="A0A172T1X0"/>
<feature type="transmembrane region" description="Helical" evidence="7">
    <location>
        <begin position="20"/>
        <end position="40"/>
    </location>
</feature>
<dbReference type="PANTHER" id="PTHR20855">
    <property type="entry name" value="ADIPOR/PROGESTIN RECEPTOR-RELATED"/>
    <property type="match status" value="1"/>
</dbReference>
<evidence type="ECO:0000256" key="1">
    <source>
        <dbReference type="ARBA" id="ARBA00004127"/>
    </source>
</evidence>
<organism evidence="8 9">
    <name type="scientific">Fervidobacterium pennivorans</name>
    <dbReference type="NCBI Taxonomy" id="93466"/>
    <lineage>
        <taxon>Bacteria</taxon>
        <taxon>Thermotogati</taxon>
        <taxon>Thermotogota</taxon>
        <taxon>Thermotogae</taxon>
        <taxon>Thermotogales</taxon>
        <taxon>Fervidobacteriaceae</taxon>
        <taxon>Fervidobacterium</taxon>
    </lineage>
</organism>
<dbReference type="PATRIC" id="fig|93466.3.peg.543"/>
<gene>
    <name evidence="8" type="ORF">JM64_02460</name>
</gene>
<reference evidence="8 9" key="1">
    <citation type="submission" date="2014-08" db="EMBL/GenBank/DDBJ databases">
        <title>Fervidobacterium pennivorans DYC genome.</title>
        <authorList>
            <person name="Wushke S."/>
        </authorList>
    </citation>
    <scope>NUCLEOTIDE SEQUENCE [LARGE SCALE GENOMIC DNA]</scope>
    <source>
        <strain evidence="8 9">DYC</strain>
    </source>
</reference>
<dbReference type="EMBL" id="CP011393">
    <property type="protein sequence ID" value="ANE40987.1"/>
    <property type="molecule type" value="Genomic_DNA"/>
</dbReference>
<dbReference type="GO" id="GO:0046872">
    <property type="term" value="F:metal ion binding"/>
    <property type="evidence" value="ECO:0007669"/>
    <property type="project" value="UniProtKB-KW"/>
</dbReference>
<evidence type="ECO:0000256" key="7">
    <source>
        <dbReference type="SAM" id="Phobius"/>
    </source>
</evidence>
<dbReference type="GO" id="GO:0012505">
    <property type="term" value="C:endomembrane system"/>
    <property type="evidence" value="ECO:0007669"/>
    <property type="project" value="UniProtKB-SubCell"/>
</dbReference>
<evidence type="ECO:0000256" key="5">
    <source>
        <dbReference type="ARBA" id="ARBA00023136"/>
    </source>
</evidence>
<comment type="subcellular location">
    <subcellularLocation>
        <location evidence="1">Endomembrane system</location>
        <topology evidence="1">Multi-pass membrane protein</topology>
    </subcellularLocation>
</comment>
<comment type="similarity">
    <text evidence="2">Belongs to the UPF0073 (Hly-III) family.</text>
</comment>
<dbReference type="GO" id="GO:0140911">
    <property type="term" value="F:pore-forming activity"/>
    <property type="evidence" value="ECO:0007669"/>
    <property type="project" value="InterPro"/>
</dbReference>
<sequence>MKDKDNIEKYSLGEEIANSITHGIGALLSVAGTTVLIVIASVQGGVAKIISAVIYGLSLFLLYISSMFYHALQHKTAKHVFEILDHSAIYVLIAGSYTPFLLLSIRETLGRVFLIIVWLLTVLGIIFKVFFVRKFVFLSTIFYILMGWMVVLIFKPLTSRIDSDVVLLLISGGIMYTFGTVFYVWRKFKFHHMIWHIFVLFGSLFHYLAILKTIVTKV</sequence>
<feature type="binding site" evidence="6">
    <location>
        <position position="196"/>
    </location>
    <ligand>
        <name>Zn(2+)</name>
        <dbReference type="ChEBI" id="CHEBI:29105"/>
    </ligand>
</feature>
<dbReference type="GO" id="GO:0016020">
    <property type="term" value="C:membrane"/>
    <property type="evidence" value="ECO:0007669"/>
    <property type="project" value="InterPro"/>
</dbReference>
<keyword evidence="6" id="KW-0479">Metal-binding</keyword>
<proteinExistence type="inferred from homology"/>
<dbReference type="NCBIfam" id="TIGR01065">
    <property type="entry name" value="hlyIII"/>
    <property type="match status" value="1"/>
</dbReference>
<dbReference type="PANTHER" id="PTHR20855:SF129">
    <property type="entry name" value="HEMOLYSIN-3 HOMOLOG"/>
    <property type="match status" value="1"/>
</dbReference>
<evidence type="ECO:0000313" key="8">
    <source>
        <dbReference type="EMBL" id="ANE40987.1"/>
    </source>
</evidence>
<dbReference type="Pfam" id="PF03006">
    <property type="entry name" value="HlyIII"/>
    <property type="match status" value="1"/>
</dbReference>
<protein>
    <submittedName>
        <fullName evidence="8">Hemolysin D</fullName>
    </submittedName>
</protein>
<feature type="transmembrane region" description="Helical" evidence="7">
    <location>
        <begin position="192"/>
        <end position="211"/>
    </location>
</feature>
<keyword evidence="4 7" id="KW-1133">Transmembrane helix</keyword>
<feature type="transmembrane region" description="Helical" evidence="7">
    <location>
        <begin position="87"/>
        <end position="105"/>
    </location>
</feature>
<keyword evidence="3 7" id="KW-0812">Transmembrane</keyword>
<evidence type="ECO:0000256" key="2">
    <source>
        <dbReference type="ARBA" id="ARBA00008488"/>
    </source>
</evidence>
<evidence type="ECO:0000256" key="4">
    <source>
        <dbReference type="ARBA" id="ARBA00022989"/>
    </source>
</evidence>
<dbReference type="KEGG" id="fng:JM64_02460"/>
<accession>A0A172T1X0</accession>
<dbReference type="InterPro" id="IPR004254">
    <property type="entry name" value="AdipoR/HlyIII-related"/>
</dbReference>
<feature type="binding site" evidence="6">
    <location>
        <position position="192"/>
    </location>
    <ligand>
        <name>Zn(2+)</name>
        <dbReference type="ChEBI" id="CHEBI:29105"/>
    </ligand>
</feature>
<feature type="transmembrane region" description="Helical" evidence="7">
    <location>
        <begin position="112"/>
        <end position="130"/>
    </location>
</feature>
<dbReference type="OrthoDB" id="9813689at2"/>
<keyword evidence="5 7" id="KW-0472">Membrane</keyword>
<feature type="transmembrane region" description="Helical" evidence="7">
    <location>
        <begin position="166"/>
        <end position="186"/>
    </location>
</feature>
<name>A0A172T1X0_FERPE</name>
<dbReference type="Proteomes" id="UP000077096">
    <property type="component" value="Chromosome"/>
</dbReference>
<evidence type="ECO:0000256" key="3">
    <source>
        <dbReference type="ARBA" id="ARBA00022692"/>
    </source>
</evidence>
<feature type="transmembrane region" description="Helical" evidence="7">
    <location>
        <begin position="52"/>
        <end position="72"/>
    </location>
</feature>
<keyword evidence="6" id="KW-0862">Zinc</keyword>
<evidence type="ECO:0000256" key="6">
    <source>
        <dbReference type="PIRSR" id="PIRSR604254-1"/>
    </source>
</evidence>
<evidence type="ECO:0000313" key="9">
    <source>
        <dbReference type="Proteomes" id="UP000077096"/>
    </source>
</evidence>
<dbReference type="InterPro" id="IPR005744">
    <property type="entry name" value="Hy-lIII"/>
</dbReference>
<feature type="transmembrane region" description="Helical" evidence="7">
    <location>
        <begin position="136"/>
        <end position="154"/>
    </location>
</feature>
<feature type="binding site" evidence="6">
    <location>
        <position position="70"/>
    </location>
    <ligand>
        <name>Zn(2+)</name>
        <dbReference type="ChEBI" id="CHEBI:29105"/>
    </ligand>
</feature>